<name>A0A1L0BYS9_9ASCO</name>
<evidence type="ECO:0000256" key="1">
    <source>
        <dbReference type="SAM" id="MobiDB-lite"/>
    </source>
</evidence>
<dbReference type="Pfam" id="PF10310">
    <property type="entry name" value="DUF5427"/>
    <property type="match status" value="1"/>
</dbReference>
<dbReference type="EMBL" id="LT635767">
    <property type="protein sequence ID" value="SGZ56489.1"/>
    <property type="molecule type" value="Genomic_DNA"/>
</dbReference>
<organism evidence="2 3">
    <name type="scientific">Sungouiella intermedia</name>
    <dbReference type="NCBI Taxonomy" id="45354"/>
    <lineage>
        <taxon>Eukaryota</taxon>
        <taxon>Fungi</taxon>
        <taxon>Dikarya</taxon>
        <taxon>Ascomycota</taxon>
        <taxon>Saccharomycotina</taxon>
        <taxon>Pichiomycetes</taxon>
        <taxon>Metschnikowiaceae</taxon>
        <taxon>Sungouiella</taxon>
    </lineage>
</organism>
<dbReference type="AlphaFoldDB" id="A0A1L0BYS9"/>
<evidence type="ECO:0000313" key="3">
    <source>
        <dbReference type="Proteomes" id="UP000182259"/>
    </source>
</evidence>
<protein>
    <submittedName>
        <fullName evidence="2">CIC11C00000001317</fullName>
    </submittedName>
</protein>
<dbReference type="Proteomes" id="UP000182259">
    <property type="component" value="Chromosome IV"/>
</dbReference>
<proteinExistence type="predicted"/>
<feature type="compositionally biased region" description="Basic and acidic residues" evidence="1">
    <location>
        <begin position="59"/>
        <end position="84"/>
    </location>
</feature>
<sequence length="463" mass="51059">MSKKDTDDVLDFINSLPDSKSNTPAQKKKTTESSSEFLDFLDELNAHEKSPRPAGASRAKFEPKRKDEVKVKENVEKKSRETEARVVQPDAGVAEVDHGVVPTKVESQSETTGSETSGGDTGADVSKEDAEEENVIDPIASISSWWNTEGSNKVSSLWGSLTSNAHQLSEQTYQLASNTSQQLSHQRQKLIQEHSGVAEGEHILNITDKLNSILTTMSEQIKDGLIDKEDELLNILLVYDLNNVAYLDRLCAQKFNKVMGQVEGGIKVTVNNFNHKHENVTLAREYYDLGMFYGKAIDGEKLCFANLESSIRDYLKITGAADDAAETQESKASETRSDKEHVINKSNVFIAIQPISTGSLESTEEASGPSLIEAGNSNSFAFTMILKDISNNITIVSKSQPFPLRWARWVAGERGDVEAIFGVPEEGEEAVDPSEWVKDWLKDGLALSFGVLAQEYVTKRMGM</sequence>
<gene>
    <name evidence="2" type="ORF">SAMEA4029009_CIC11G00000001317</name>
</gene>
<dbReference type="InterPro" id="IPR018814">
    <property type="entry name" value="DUF5427"/>
</dbReference>
<reference evidence="2 3" key="1">
    <citation type="submission" date="2016-10" db="EMBL/GenBank/DDBJ databases">
        <authorList>
            <person name="de Groot N.N."/>
        </authorList>
    </citation>
    <scope>NUCLEOTIDE SEQUENCE [LARGE SCALE GENOMIC DNA]</scope>
    <source>
        <strain evidence="2 3">PYCC 4715</strain>
    </source>
</reference>
<dbReference type="PANTHER" id="PTHR28265">
    <property type="entry name" value="MAINTENANCE OF TELOMERE CAPPING PROTEIN 1"/>
    <property type="match status" value="1"/>
</dbReference>
<feature type="compositionally biased region" description="Low complexity" evidence="1">
    <location>
        <begin position="106"/>
        <end position="118"/>
    </location>
</feature>
<feature type="region of interest" description="Disordered" evidence="1">
    <location>
        <begin position="1"/>
        <end position="134"/>
    </location>
</feature>
<evidence type="ECO:0000313" key="2">
    <source>
        <dbReference type="EMBL" id="SGZ56489.1"/>
    </source>
</evidence>
<dbReference type="PANTHER" id="PTHR28265:SF1">
    <property type="entry name" value="MAINTENANCE OF TELOMERE CAPPING PROTEIN 1"/>
    <property type="match status" value="1"/>
</dbReference>
<accession>A0A1L0BYS9</accession>
<feature type="compositionally biased region" description="Polar residues" evidence="1">
    <location>
        <begin position="16"/>
        <end position="25"/>
    </location>
</feature>